<dbReference type="GO" id="GO:0004519">
    <property type="term" value="F:endonuclease activity"/>
    <property type="evidence" value="ECO:0007669"/>
    <property type="project" value="UniProtKB-KW"/>
</dbReference>
<evidence type="ECO:0000313" key="11">
    <source>
        <dbReference type="Proteomes" id="UP001187531"/>
    </source>
</evidence>
<dbReference type="GO" id="GO:0003964">
    <property type="term" value="F:RNA-directed DNA polymerase activity"/>
    <property type="evidence" value="ECO:0007669"/>
    <property type="project" value="UniProtKB-KW"/>
</dbReference>
<dbReference type="Gene3D" id="3.30.70.270">
    <property type="match status" value="2"/>
</dbReference>
<dbReference type="GO" id="GO:0016787">
    <property type="term" value="F:hydrolase activity"/>
    <property type="evidence" value="ECO:0007669"/>
    <property type="project" value="UniProtKB-KW"/>
</dbReference>
<evidence type="ECO:0000259" key="8">
    <source>
        <dbReference type="Pfam" id="PF00078"/>
    </source>
</evidence>
<dbReference type="CDD" id="cd09274">
    <property type="entry name" value="RNase_HI_RT_Ty3"/>
    <property type="match status" value="1"/>
</dbReference>
<evidence type="ECO:0000256" key="4">
    <source>
        <dbReference type="ARBA" id="ARBA00022759"/>
    </source>
</evidence>
<evidence type="ECO:0000256" key="6">
    <source>
        <dbReference type="ARBA" id="ARBA00022918"/>
    </source>
</evidence>
<feature type="domain" description="Reverse transcriptase" evidence="8">
    <location>
        <begin position="205"/>
        <end position="361"/>
    </location>
</feature>
<evidence type="ECO:0000256" key="2">
    <source>
        <dbReference type="ARBA" id="ARBA00022695"/>
    </source>
</evidence>
<dbReference type="InterPro" id="IPR043502">
    <property type="entry name" value="DNA/RNA_pol_sf"/>
</dbReference>
<keyword evidence="2" id="KW-0548">Nucleotidyltransferase</keyword>
<dbReference type="Pfam" id="PF00078">
    <property type="entry name" value="RVT_1"/>
    <property type="match status" value="1"/>
</dbReference>
<dbReference type="PANTHER" id="PTHR37984">
    <property type="entry name" value="PROTEIN CBG26694"/>
    <property type="match status" value="1"/>
</dbReference>
<protein>
    <recommendedName>
        <fullName evidence="12">Reverse transcriptase</fullName>
    </recommendedName>
</protein>
<evidence type="ECO:0000256" key="1">
    <source>
        <dbReference type="ARBA" id="ARBA00022679"/>
    </source>
</evidence>
<dbReference type="InterPro" id="IPR000477">
    <property type="entry name" value="RT_dom"/>
</dbReference>
<organism evidence="10 11">
    <name type="scientific">Artemia franciscana</name>
    <name type="common">Brine shrimp</name>
    <name type="synonym">Artemia sanfranciscana</name>
    <dbReference type="NCBI Taxonomy" id="6661"/>
    <lineage>
        <taxon>Eukaryota</taxon>
        <taxon>Metazoa</taxon>
        <taxon>Ecdysozoa</taxon>
        <taxon>Arthropoda</taxon>
        <taxon>Crustacea</taxon>
        <taxon>Branchiopoda</taxon>
        <taxon>Anostraca</taxon>
        <taxon>Artemiidae</taxon>
        <taxon>Artemia</taxon>
    </lineage>
</organism>
<evidence type="ECO:0008006" key="12">
    <source>
        <dbReference type="Google" id="ProtNLM"/>
    </source>
</evidence>
<comment type="caution">
    <text evidence="10">The sequence shown here is derived from an EMBL/GenBank/DDBJ whole genome shotgun (WGS) entry which is preliminary data.</text>
</comment>
<dbReference type="SUPFAM" id="SSF56672">
    <property type="entry name" value="DNA/RNA polymerases"/>
    <property type="match status" value="1"/>
</dbReference>
<evidence type="ECO:0000259" key="9">
    <source>
        <dbReference type="Pfam" id="PF17917"/>
    </source>
</evidence>
<keyword evidence="5" id="KW-0378">Hydrolase</keyword>
<keyword evidence="3" id="KW-0540">Nuclease</keyword>
<dbReference type="Gene3D" id="3.10.10.10">
    <property type="entry name" value="HIV Type 1 Reverse Transcriptase, subunit A, domain 1"/>
    <property type="match status" value="1"/>
</dbReference>
<dbReference type="EMBL" id="JAVRJZ010000021">
    <property type="protein sequence ID" value="KAK2704422.1"/>
    <property type="molecule type" value="Genomic_DNA"/>
</dbReference>
<dbReference type="CDD" id="cd05481">
    <property type="entry name" value="retropepsin_like_LTR_1"/>
    <property type="match status" value="1"/>
</dbReference>
<feature type="region of interest" description="Disordered" evidence="7">
    <location>
        <begin position="672"/>
        <end position="750"/>
    </location>
</feature>
<reference evidence="10" key="1">
    <citation type="submission" date="2023-07" db="EMBL/GenBank/DDBJ databases">
        <title>Chromosome-level genome assembly of Artemia franciscana.</title>
        <authorList>
            <person name="Jo E."/>
        </authorList>
    </citation>
    <scope>NUCLEOTIDE SEQUENCE</scope>
    <source>
        <tissue evidence="10">Whole body</tissue>
    </source>
</reference>
<evidence type="ECO:0000256" key="5">
    <source>
        <dbReference type="ARBA" id="ARBA00022801"/>
    </source>
</evidence>
<feature type="domain" description="Reverse transcriptase RNase H-like" evidence="9">
    <location>
        <begin position="451"/>
        <end position="549"/>
    </location>
</feature>
<dbReference type="InterPro" id="IPR050951">
    <property type="entry name" value="Retrovirus_Pol_polyprotein"/>
</dbReference>
<evidence type="ECO:0000256" key="3">
    <source>
        <dbReference type="ARBA" id="ARBA00022722"/>
    </source>
</evidence>
<evidence type="ECO:0000256" key="7">
    <source>
        <dbReference type="SAM" id="MobiDB-lite"/>
    </source>
</evidence>
<gene>
    <name evidence="10" type="ORF">QYM36_016723</name>
</gene>
<keyword evidence="6" id="KW-0695">RNA-directed DNA polymerase</keyword>
<dbReference type="CDD" id="cd01647">
    <property type="entry name" value="RT_LTR"/>
    <property type="match status" value="1"/>
</dbReference>
<accession>A0AA88HFM1</accession>
<name>A0AA88HFM1_ARTSF</name>
<dbReference type="InterPro" id="IPR043128">
    <property type="entry name" value="Rev_trsase/Diguanyl_cyclase"/>
</dbReference>
<sequence>MIESISTEEKMEKPYALITLTENDSELAFKIDTGAKANILPLKDFNKLAIKPALLPTADVLTSYTGEQLKVLGTTNLKVQYKNQTPQTHTFHVVCTDRAPILSRQSSERLQLIKFVLSVSNPAPIRPVIQKLLNEFSDVFEGIGTLPGTCKIYLKEGAIPTIQPPKQVPFALQAKFKEELDRLESLGVIEKVTKPTQWVNSLVLVRKADGSLRICLDPVDLNRAIERPHYPIPLFDEVAAKCKGAKRFFKMDARNGYWSMVLDKPSSELTTFNTMYGRYKWNQYPFGLISAQDEYQQKMEEVFTELDIGLIVDDIAGIGCSDAEHDAKLRAVLQAARDKGVRFNKEKCVFDTTAITYFGHRLTTSSIAPDPEKTQALENMPAPRNQVELQTLLGMYNYMSRYIPNLATLNKPLRDLSKQQKFEWNTSHEEAKRGIQNTISKNLSYFDPEAKEIEVITDASQHGLGAQLSTDRATVAFASCSLSETEQRYSQMEKEMLAITFACKRFHQYLFGRMICVTTDHKPLESIFGKSIQRTPPRLQRMMLAIQPYDIKLRYKPGKTIPVADTLSRLHLADTDIESQVDMEILREKAQEAQSKHYNQHARNMEPLKTGQKVWVQLTDQGTWKKATVCKTGDSPRSYYVRLEEGGTFHRNRIHIKSRQDPMVTDLHNDASCQVETSSVSPSKNVPNPLADSQETTDPPTVESPTPKHGVTHKEVEATDLAQAEQINHGRRAMATRSGRQVKPPTKLNL</sequence>
<dbReference type="Proteomes" id="UP001187531">
    <property type="component" value="Unassembled WGS sequence"/>
</dbReference>
<dbReference type="InterPro" id="IPR041373">
    <property type="entry name" value="RT_RNaseH"/>
</dbReference>
<dbReference type="Pfam" id="PF17917">
    <property type="entry name" value="RT_RNaseH"/>
    <property type="match status" value="1"/>
</dbReference>
<dbReference type="PANTHER" id="PTHR37984:SF8">
    <property type="entry name" value="CCHC-TYPE DOMAIN-CONTAINING PROTEIN"/>
    <property type="match status" value="1"/>
</dbReference>
<feature type="compositionally biased region" description="Low complexity" evidence="7">
    <location>
        <begin position="678"/>
        <end position="689"/>
    </location>
</feature>
<proteinExistence type="predicted"/>
<keyword evidence="1" id="KW-0808">Transferase</keyword>
<evidence type="ECO:0000313" key="10">
    <source>
        <dbReference type="EMBL" id="KAK2704422.1"/>
    </source>
</evidence>
<keyword evidence="4" id="KW-0255">Endonuclease</keyword>
<dbReference type="AlphaFoldDB" id="A0AA88HFM1"/>
<keyword evidence="11" id="KW-1185">Reference proteome</keyword>